<feature type="domain" description="HTH cro/C1-type" evidence="1">
    <location>
        <begin position="80"/>
        <end position="112"/>
    </location>
</feature>
<sequence>MRIKNDNELDIAIAQLDLFLEKEELNTVEHIFKDALTDAIEAYEDERFSDLGKLSVQEYLLSELEEQGLQKQDLIPYFGSKQSISNFFAGKHPSKDIIARLVQYFNVPAALFFNQDNYPIQPVSPMNSGHSQGMNS</sequence>
<dbReference type="EMBL" id="AP025298">
    <property type="protein sequence ID" value="BDD02103.1"/>
    <property type="molecule type" value="Genomic_DNA"/>
</dbReference>
<dbReference type="PROSITE" id="PS50943">
    <property type="entry name" value="HTH_CROC1"/>
    <property type="match status" value="1"/>
</dbReference>
<name>A0ABN6LG09_9BACT</name>
<protein>
    <recommendedName>
        <fullName evidence="1">HTH cro/C1-type domain-containing protein</fullName>
    </recommendedName>
</protein>
<proteinExistence type="predicted"/>
<organism evidence="2 3">
    <name type="scientific">Persicobacter psychrovividus</name>
    <dbReference type="NCBI Taxonomy" id="387638"/>
    <lineage>
        <taxon>Bacteria</taxon>
        <taxon>Pseudomonadati</taxon>
        <taxon>Bacteroidota</taxon>
        <taxon>Cytophagia</taxon>
        <taxon>Cytophagales</taxon>
        <taxon>Persicobacteraceae</taxon>
        <taxon>Persicobacter</taxon>
    </lineage>
</organism>
<keyword evidence="2" id="KW-0614">Plasmid</keyword>
<geneLocation type="plasmid" evidence="2 3">
    <name>pPP6</name>
</geneLocation>
<dbReference type="RefSeq" id="WP_338399392.1">
    <property type="nucleotide sequence ID" value="NZ_AP025298.1"/>
</dbReference>
<evidence type="ECO:0000313" key="3">
    <source>
        <dbReference type="Proteomes" id="UP001354989"/>
    </source>
</evidence>
<dbReference type="Proteomes" id="UP001354989">
    <property type="component" value="Plasmid pPP6"/>
</dbReference>
<evidence type="ECO:0000313" key="2">
    <source>
        <dbReference type="EMBL" id="BDD02103.1"/>
    </source>
</evidence>
<gene>
    <name evidence="2" type="ORF">PEPS_43830</name>
</gene>
<evidence type="ECO:0000259" key="1">
    <source>
        <dbReference type="PROSITE" id="PS50943"/>
    </source>
</evidence>
<keyword evidence="3" id="KW-1185">Reference proteome</keyword>
<accession>A0ABN6LG09</accession>
<dbReference type="InterPro" id="IPR001387">
    <property type="entry name" value="Cro/C1-type_HTH"/>
</dbReference>
<reference evidence="2 3" key="1">
    <citation type="submission" date="2021-12" db="EMBL/GenBank/DDBJ databases">
        <title>Genome sequencing of bacteria with rrn-lacking chromosome and rrn-plasmid.</title>
        <authorList>
            <person name="Anda M."/>
            <person name="Iwasaki W."/>
        </authorList>
    </citation>
    <scope>NUCLEOTIDE SEQUENCE [LARGE SCALE GENOMIC DNA]</scope>
    <source>
        <strain evidence="2 3">NBRC 101262</strain>
        <plasmid evidence="2 3">pPP6</plasmid>
    </source>
</reference>